<sequence length="239" mass="27061">MTLLLEAGEEQHWREAFEAFVKDKAFPCVGAKSALAHGSLKTVVCWSIDSGWDDVRIHRELLEWAFDYRAEPGLFRSIAFVFAGSQASSEEEFEQAMWERIQSLSDKDAWLEQPYDSRVSSDPDSPHFSLSFGGEGFFVVGLHPEASRPARRFDRPVLVFNLHDQFETLRDEGKYETIRETIIKRDVQLAGSVNPMLARHGTSSEAAQYSGRQVPSTWRCPFSDPRSAARPQTQTEAAE</sequence>
<dbReference type="InterPro" id="IPR014988">
    <property type="entry name" value="Uncharacterised_YqcI/YcgG"/>
</dbReference>
<feature type="compositionally biased region" description="Polar residues" evidence="1">
    <location>
        <begin position="230"/>
        <end position="239"/>
    </location>
</feature>
<comment type="caution">
    <text evidence="2">The sequence shown here is derived from an EMBL/GenBank/DDBJ whole genome shotgun (WGS) entry which is preliminary data.</text>
</comment>
<dbReference type="EMBL" id="JACIDY010000005">
    <property type="protein sequence ID" value="MBB3940651.1"/>
    <property type="molecule type" value="Genomic_DNA"/>
</dbReference>
<dbReference type="NCBIfam" id="NF041366">
    <property type="entry name" value="GntA_guanitoxin"/>
    <property type="match status" value="1"/>
</dbReference>
<dbReference type="Proteomes" id="UP000561459">
    <property type="component" value="Unassembled WGS sequence"/>
</dbReference>
<evidence type="ECO:0008006" key="4">
    <source>
        <dbReference type="Google" id="ProtNLM"/>
    </source>
</evidence>
<dbReference type="RefSeq" id="WP_183617244.1">
    <property type="nucleotide sequence ID" value="NZ_JACIDY010000005.1"/>
</dbReference>
<dbReference type="Pfam" id="PF08892">
    <property type="entry name" value="YqcI_YcgG"/>
    <property type="match status" value="1"/>
</dbReference>
<dbReference type="AlphaFoldDB" id="A0A7W6FYV8"/>
<keyword evidence="3" id="KW-1185">Reference proteome</keyword>
<organism evidence="2 3">
    <name type="scientific">Novosphingobium fluoreni</name>
    <dbReference type="NCBI Taxonomy" id="1391222"/>
    <lineage>
        <taxon>Bacteria</taxon>
        <taxon>Pseudomonadati</taxon>
        <taxon>Pseudomonadota</taxon>
        <taxon>Alphaproteobacteria</taxon>
        <taxon>Sphingomonadales</taxon>
        <taxon>Sphingomonadaceae</taxon>
        <taxon>Novosphingobium</taxon>
    </lineage>
</organism>
<name>A0A7W6FYV8_9SPHN</name>
<evidence type="ECO:0000313" key="2">
    <source>
        <dbReference type="EMBL" id="MBB3940651.1"/>
    </source>
</evidence>
<feature type="region of interest" description="Disordered" evidence="1">
    <location>
        <begin position="202"/>
        <end position="239"/>
    </location>
</feature>
<evidence type="ECO:0000256" key="1">
    <source>
        <dbReference type="SAM" id="MobiDB-lite"/>
    </source>
</evidence>
<reference evidence="2 3" key="1">
    <citation type="submission" date="2020-08" db="EMBL/GenBank/DDBJ databases">
        <title>Genomic Encyclopedia of Type Strains, Phase IV (KMG-IV): sequencing the most valuable type-strain genomes for metagenomic binning, comparative biology and taxonomic classification.</title>
        <authorList>
            <person name="Goeker M."/>
        </authorList>
    </citation>
    <scope>NUCLEOTIDE SEQUENCE [LARGE SCALE GENOMIC DNA]</scope>
    <source>
        <strain evidence="2 3">DSM 27568</strain>
    </source>
</reference>
<feature type="compositionally biased region" description="Polar residues" evidence="1">
    <location>
        <begin position="202"/>
        <end position="216"/>
    </location>
</feature>
<gene>
    <name evidence="2" type="ORF">GGR39_002308</name>
</gene>
<evidence type="ECO:0000313" key="3">
    <source>
        <dbReference type="Proteomes" id="UP000561459"/>
    </source>
</evidence>
<dbReference type="PANTHER" id="PTHR40045:SF1">
    <property type="entry name" value="YQCI_YCGG FAMILY PROTEIN"/>
    <property type="match status" value="1"/>
</dbReference>
<protein>
    <recommendedName>
        <fullName evidence="4">YqcI/YcgG family protein</fullName>
    </recommendedName>
</protein>
<dbReference type="PANTHER" id="PTHR40045">
    <property type="entry name" value="YCGG FAMILY PROTEIN"/>
    <property type="match status" value="1"/>
</dbReference>
<accession>A0A7W6FYV8</accession>
<proteinExistence type="predicted"/>